<evidence type="ECO:0000313" key="2">
    <source>
        <dbReference type="Proteomes" id="UP001246244"/>
    </source>
</evidence>
<evidence type="ECO:0000313" key="1">
    <source>
        <dbReference type="EMBL" id="MDR7666587.1"/>
    </source>
</evidence>
<proteinExistence type="predicted"/>
<name>A0ABU2D3S5_9EURY</name>
<dbReference type="EMBL" id="JAVKPK010000057">
    <property type="protein sequence ID" value="MDR7666587.1"/>
    <property type="molecule type" value="Genomic_DNA"/>
</dbReference>
<organism evidence="1 2">
    <name type="scientific">Methanosarcina baikalica</name>
    <dbReference type="NCBI Taxonomy" id="3073890"/>
    <lineage>
        <taxon>Archaea</taxon>
        <taxon>Methanobacteriati</taxon>
        <taxon>Methanobacteriota</taxon>
        <taxon>Stenosarchaea group</taxon>
        <taxon>Methanomicrobia</taxon>
        <taxon>Methanosarcinales</taxon>
        <taxon>Methanosarcinaceae</taxon>
        <taxon>Methanosarcina</taxon>
    </lineage>
</organism>
<sequence>MININILLYGKVKQVDVHESMFEYVKGSDIPYCETNYIEGQPDYFVEEWQSVLDNDLYYEYDAMKEAGEIEIDGQKYIRINRGETQINYVPADSLIETLYIIYHCDHDLRKCTGTGEIFQTEEEAEKRASELKGK</sequence>
<accession>A0ABU2D3S5</accession>
<gene>
    <name evidence="1" type="ORF">RG963_12505</name>
</gene>
<dbReference type="RefSeq" id="WP_310576615.1">
    <property type="nucleotide sequence ID" value="NZ_JAVKPK010000057.1"/>
</dbReference>
<keyword evidence="2" id="KW-1185">Reference proteome</keyword>
<protein>
    <recommendedName>
        <fullName evidence="3">YopX protein domain-containing protein</fullName>
    </recommendedName>
</protein>
<dbReference type="Proteomes" id="UP001246244">
    <property type="component" value="Unassembled WGS sequence"/>
</dbReference>
<evidence type="ECO:0008006" key="3">
    <source>
        <dbReference type="Google" id="ProtNLM"/>
    </source>
</evidence>
<comment type="caution">
    <text evidence="1">The sequence shown here is derived from an EMBL/GenBank/DDBJ whole genome shotgun (WGS) entry which is preliminary data.</text>
</comment>
<reference evidence="2" key="1">
    <citation type="submission" date="2023-07" db="EMBL/GenBank/DDBJ databases">
        <title>Whole-genome sequencing of a new Methanosarcina sp. Z-7115.</title>
        <authorList>
            <person name="Zhilina T.N."/>
            <person name="Merkel A.Y."/>
        </authorList>
    </citation>
    <scope>NUCLEOTIDE SEQUENCE [LARGE SCALE GENOMIC DNA]</scope>
    <source>
        <strain evidence="2">Z-7115</strain>
    </source>
</reference>